<comment type="caution">
    <text evidence="2">The sequence shown here is derived from an EMBL/GenBank/DDBJ whole genome shotgun (WGS) entry which is preliminary data.</text>
</comment>
<evidence type="ECO:0000313" key="2">
    <source>
        <dbReference type="EMBL" id="GGN81868.1"/>
    </source>
</evidence>
<dbReference type="AlphaFoldDB" id="A0A917YAV6"/>
<evidence type="ECO:0000256" key="1">
    <source>
        <dbReference type="SAM" id="MobiDB-lite"/>
    </source>
</evidence>
<dbReference type="EMBL" id="BMMM01000015">
    <property type="protein sequence ID" value="GGN81868.1"/>
    <property type="molecule type" value="Genomic_DNA"/>
</dbReference>
<dbReference type="Proteomes" id="UP000600365">
    <property type="component" value="Unassembled WGS sequence"/>
</dbReference>
<proteinExistence type="predicted"/>
<protein>
    <submittedName>
        <fullName evidence="2">Uncharacterized protein</fullName>
    </submittedName>
</protein>
<reference evidence="2 3" key="1">
    <citation type="journal article" date="2014" name="Int. J. Syst. Evol. Microbiol.">
        <title>Complete genome sequence of Corynebacterium casei LMG S-19264T (=DSM 44701T), isolated from a smear-ripened cheese.</title>
        <authorList>
            <consortium name="US DOE Joint Genome Institute (JGI-PGF)"/>
            <person name="Walter F."/>
            <person name="Albersmeier A."/>
            <person name="Kalinowski J."/>
            <person name="Ruckert C."/>
        </authorList>
    </citation>
    <scope>NUCLEOTIDE SEQUENCE [LARGE SCALE GENOMIC DNA]</scope>
    <source>
        <strain evidence="2 3">CGMCC 4.7111</strain>
    </source>
</reference>
<organism evidence="2 3">
    <name type="scientific">Streptomyces albiflavescens</name>
    <dbReference type="NCBI Taxonomy" id="1623582"/>
    <lineage>
        <taxon>Bacteria</taxon>
        <taxon>Bacillati</taxon>
        <taxon>Actinomycetota</taxon>
        <taxon>Actinomycetes</taxon>
        <taxon>Kitasatosporales</taxon>
        <taxon>Streptomycetaceae</taxon>
        <taxon>Streptomyces</taxon>
    </lineage>
</organism>
<name>A0A917YAV6_9ACTN</name>
<feature type="region of interest" description="Disordered" evidence="1">
    <location>
        <begin position="59"/>
        <end position="79"/>
    </location>
</feature>
<keyword evidence="3" id="KW-1185">Reference proteome</keyword>
<gene>
    <name evidence="2" type="ORF">GCM10011579_068920</name>
</gene>
<evidence type="ECO:0000313" key="3">
    <source>
        <dbReference type="Proteomes" id="UP000600365"/>
    </source>
</evidence>
<sequence length="79" mass="8155">MIPTSGMTIPTTHQAQRGWCGCGGPGGGPVNELLSADIYSPVAVLAMCAITIATPAAPYTNPHMPQGLRSPTRRVPVGR</sequence>
<accession>A0A917YAV6</accession>